<keyword evidence="2" id="KW-0812">Transmembrane</keyword>
<dbReference type="AlphaFoldDB" id="A0A5C3Q878"/>
<gene>
    <name evidence="3" type="ORF">BDV98DRAFT_573699</name>
</gene>
<keyword evidence="2" id="KW-1133">Transmembrane helix</keyword>
<keyword evidence="2" id="KW-0472">Membrane</keyword>
<feature type="transmembrane region" description="Helical" evidence="2">
    <location>
        <begin position="177"/>
        <end position="199"/>
    </location>
</feature>
<protein>
    <submittedName>
        <fullName evidence="3">Uncharacterized protein</fullName>
    </submittedName>
</protein>
<evidence type="ECO:0000313" key="3">
    <source>
        <dbReference type="EMBL" id="TFK97961.1"/>
    </source>
</evidence>
<dbReference type="OrthoDB" id="3351042at2759"/>
<evidence type="ECO:0000313" key="4">
    <source>
        <dbReference type="Proteomes" id="UP000305067"/>
    </source>
</evidence>
<accession>A0A5C3Q878</accession>
<organism evidence="3 4">
    <name type="scientific">Pterulicium gracile</name>
    <dbReference type="NCBI Taxonomy" id="1884261"/>
    <lineage>
        <taxon>Eukaryota</taxon>
        <taxon>Fungi</taxon>
        <taxon>Dikarya</taxon>
        <taxon>Basidiomycota</taxon>
        <taxon>Agaricomycotina</taxon>
        <taxon>Agaricomycetes</taxon>
        <taxon>Agaricomycetidae</taxon>
        <taxon>Agaricales</taxon>
        <taxon>Pleurotineae</taxon>
        <taxon>Pterulaceae</taxon>
        <taxon>Pterulicium</taxon>
    </lineage>
</organism>
<feature type="region of interest" description="Disordered" evidence="1">
    <location>
        <begin position="1"/>
        <end position="71"/>
    </location>
</feature>
<name>A0A5C3Q878_9AGAR</name>
<evidence type="ECO:0000256" key="2">
    <source>
        <dbReference type="SAM" id="Phobius"/>
    </source>
</evidence>
<sequence>MASPPPYTPYAPYAPYKGRRRATPGTPTARNDPGSSGVANNSQRPQLMPRASSSRSDVIRDHGRGGDEKEAESSWFFRKLAGSIPGRVVMSGYEGIRRGSDVECLSPWGDDSIILPNIRGRDIAAAGLVAVTGGVAVLAAPVLLPLGAIAAPLLAPLGAVAAVGGAALGGGIIGGTLIVEIGLAAGFAVGTAAANDLIFKGPFDKMIPIYSSRLQTTAVKVLVATIQYKHTMTDAELGYFRSTLQHKEDSALWAAHRLKDDVAMKKGWFSPYLFASARRPSIPRDIQPDVIFCHAPFTQGDYKLGETLLDESALEIQLGDVPVINLSDARSPEAEIDLGDARSPSPEIQLGDVRSPSSKIHLDDVHPPYPPAPPHAVEEESGLFSRWFSAPAPTPAPTPPTHVQAIPDPRRMVLLLVGIKPHRGDSWPTSQRPDESVMRYVLFDGCPAVVFPVRSGAPLLAWHTQTLAQLWGVRLPQEKGHAMNEDEEERFEGVVGAIAEFIGTCVDWERVRALQNAGLNDEQKEDAVKDAVRVLVGAAIRTRESEKAREEVDEHRAGLAMWRIR</sequence>
<reference evidence="3 4" key="1">
    <citation type="journal article" date="2019" name="Nat. Ecol. Evol.">
        <title>Megaphylogeny resolves global patterns of mushroom evolution.</title>
        <authorList>
            <person name="Varga T."/>
            <person name="Krizsan K."/>
            <person name="Foldi C."/>
            <person name="Dima B."/>
            <person name="Sanchez-Garcia M."/>
            <person name="Sanchez-Ramirez S."/>
            <person name="Szollosi G.J."/>
            <person name="Szarkandi J.G."/>
            <person name="Papp V."/>
            <person name="Albert L."/>
            <person name="Andreopoulos W."/>
            <person name="Angelini C."/>
            <person name="Antonin V."/>
            <person name="Barry K.W."/>
            <person name="Bougher N.L."/>
            <person name="Buchanan P."/>
            <person name="Buyck B."/>
            <person name="Bense V."/>
            <person name="Catcheside P."/>
            <person name="Chovatia M."/>
            <person name="Cooper J."/>
            <person name="Damon W."/>
            <person name="Desjardin D."/>
            <person name="Finy P."/>
            <person name="Geml J."/>
            <person name="Haridas S."/>
            <person name="Hughes K."/>
            <person name="Justo A."/>
            <person name="Karasinski D."/>
            <person name="Kautmanova I."/>
            <person name="Kiss B."/>
            <person name="Kocsube S."/>
            <person name="Kotiranta H."/>
            <person name="LaButti K.M."/>
            <person name="Lechner B.E."/>
            <person name="Liimatainen K."/>
            <person name="Lipzen A."/>
            <person name="Lukacs Z."/>
            <person name="Mihaltcheva S."/>
            <person name="Morgado L.N."/>
            <person name="Niskanen T."/>
            <person name="Noordeloos M.E."/>
            <person name="Ohm R.A."/>
            <person name="Ortiz-Santana B."/>
            <person name="Ovrebo C."/>
            <person name="Racz N."/>
            <person name="Riley R."/>
            <person name="Savchenko A."/>
            <person name="Shiryaev A."/>
            <person name="Soop K."/>
            <person name="Spirin V."/>
            <person name="Szebenyi C."/>
            <person name="Tomsovsky M."/>
            <person name="Tulloss R.E."/>
            <person name="Uehling J."/>
            <person name="Grigoriev I.V."/>
            <person name="Vagvolgyi C."/>
            <person name="Papp T."/>
            <person name="Martin F.M."/>
            <person name="Miettinen O."/>
            <person name="Hibbett D.S."/>
            <person name="Nagy L.G."/>
        </authorList>
    </citation>
    <scope>NUCLEOTIDE SEQUENCE [LARGE SCALE GENOMIC DNA]</scope>
    <source>
        <strain evidence="3 4">CBS 309.79</strain>
    </source>
</reference>
<feature type="compositionally biased region" description="Basic and acidic residues" evidence="1">
    <location>
        <begin position="57"/>
        <end position="71"/>
    </location>
</feature>
<evidence type="ECO:0000256" key="1">
    <source>
        <dbReference type="SAM" id="MobiDB-lite"/>
    </source>
</evidence>
<dbReference type="EMBL" id="ML178843">
    <property type="protein sequence ID" value="TFK97961.1"/>
    <property type="molecule type" value="Genomic_DNA"/>
</dbReference>
<keyword evidence="4" id="KW-1185">Reference proteome</keyword>
<feature type="transmembrane region" description="Helical" evidence="2">
    <location>
        <begin position="149"/>
        <end position="170"/>
    </location>
</feature>
<dbReference type="Proteomes" id="UP000305067">
    <property type="component" value="Unassembled WGS sequence"/>
</dbReference>
<dbReference type="STRING" id="1884261.A0A5C3Q878"/>
<proteinExistence type="predicted"/>
<feature type="compositionally biased region" description="Polar residues" evidence="1">
    <location>
        <begin position="33"/>
        <end position="56"/>
    </location>
</feature>
<feature type="transmembrane region" description="Helical" evidence="2">
    <location>
        <begin position="123"/>
        <end position="143"/>
    </location>
</feature>